<dbReference type="EMBL" id="POTW01000047">
    <property type="protein sequence ID" value="PZF81977.1"/>
    <property type="molecule type" value="Genomic_DNA"/>
</dbReference>
<accession>A0A2W2C1W9</accession>
<sequence length="106" mass="11580">MNRIGLIAMGLVLLAVVGVGGVVVQRQGERIDELEATVGELEAVSDAVIARRTVDDAARLDEIEQQLGFDAPDWPSENFAERIAQLEWDFALICAYLHRTGAEVLC</sequence>
<name>A0A2W2C1W9_9ACTN</name>
<comment type="caution">
    <text evidence="1">The sequence shown here is derived from an EMBL/GenBank/DDBJ whole genome shotgun (WGS) entry which is preliminary data.</text>
</comment>
<dbReference type="AlphaFoldDB" id="A0A2W2C1W9"/>
<reference evidence="1 2" key="1">
    <citation type="submission" date="2018-01" db="EMBL/GenBank/DDBJ databases">
        <title>Draft genome sequence of Jiangella sp. GTF31.</title>
        <authorList>
            <person name="Sahin N."/>
            <person name="Ay H."/>
            <person name="Saygin H."/>
        </authorList>
    </citation>
    <scope>NUCLEOTIDE SEQUENCE [LARGE SCALE GENOMIC DNA]</scope>
    <source>
        <strain evidence="1 2">GTF31</strain>
    </source>
</reference>
<dbReference type="Proteomes" id="UP000248764">
    <property type="component" value="Unassembled WGS sequence"/>
</dbReference>
<protein>
    <submittedName>
        <fullName evidence="1">Uncharacterized protein</fullName>
    </submittedName>
</protein>
<gene>
    <name evidence="1" type="ORF">C1I92_18780</name>
</gene>
<evidence type="ECO:0000313" key="1">
    <source>
        <dbReference type="EMBL" id="PZF81977.1"/>
    </source>
</evidence>
<organism evidence="1 2">
    <name type="scientific">Jiangella anatolica</name>
    <dbReference type="NCBI Taxonomy" id="2670374"/>
    <lineage>
        <taxon>Bacteria</taxon>
        <taxon>Bacillati</taxon>
        <taxon>Actinomycetota</taxon>
        <taxon>Actinomycetes</taxon>
        <taxon>Jiangellales</taxon>
        <taxon>Jiangellaceae</taxon>
        <taxon>Jiangella</taxon>
    </lineage>
</organism>
<evidence type="ECO:0000313" key="2">
    <source>
        <dbReference type="Proteomes" id="UP000248764"/>
    </source>
</evidence>
<dbReference type="RefSeq" id="WP_111256184.1">
    <property type="nucleotide sequence ID" value="NZ_POTW01000047.1"/>
</dbReference>
<proteinExistence type="predicted"/>
<keyword evidence="2" id="KW-1185">Reference proteome</keyword>